<keyword evidence="3 6" id="KW-0812">Transmembrane</keyword>
<feature type="transmembrane region" description="Helical" evidence="6">
    <location>
        <begin position="12"/>
        <end position="30"/>
    </location>
</feature>
<protein>
    <submittedName>
        <fullName evidence="7">ATP synthase subunit I</fullName>
    </submittedName>
</protein>
<dbReference type="InterPro" id="IPR005598">
    <property type="entry name" value="ATP_synth_I"/>
</dbReference>
<dbReference type="EMBL" id="JACRSW010000008">
    <property type="protein sequence ID" value="MBC8556535.1"/>
    <property type="molecule type" value="Genomic_DNA"/>
</dbReference>
<evidence type="ECO:0000256" key="5">
    <source>
        <dbReference type="ARBA" id="ARBA00023136"/>
    </source>
</evidence>
<evidence type="ECO:0000313" key="7">
    <source>
        <dbReference type="EMBL" id="MBC8556535.1"/>
    </source>
</evidence>
<proteinExistence type="predicted"/>
<keyword evidence="2" id="KW-1003">Cell membrane</keyword>
<comment type="subcellular location">
    <subcellularLocation>
        <location evidence="1">Cell membrane</location>
        <topology evidence="1">Multi-pass membrane protein</topology>
    </subcellularLocation>
</comment>
<accession>A0ABR7MSU5</accession>
<dbReference type="Proteomes" id="UP000637513">
    <property type="component" value="Unassembled WGS sequence"/>
</dbReference>
<evidence type="ECO:0000313" key="8">
    <source>
        <dbReference type="Proteomes" id="UP000637513"/>
    </source>
</evidence>
<dbReference type="RefSeq" id="WP_249302744.1">
    <property type="nucleotide sequence ID" value="NZ_JACRSW010000008.1"/>
</dbReference>
<evidence type="ECO:0000256" key="4">
    <source>
        <dbReference type="ARBA" id="ARBA00022989"/>
    </source>
</evidence>
<gene>
    <name evidence="7" type="ORF">H8700_02245</name>
</gene>
<evidence type="ECO:0000256" key="3">
    <source>
        <dbReference type="ARBA" id="ARBA00022692"/>
    </source>
</evidence>
<feature type="transmembrane region" description="Helical" evidence="6">
    <location>
        <begin position="36"/>
        <end position="55"/>
    </location>
</feature>
<keyword evidence="5 6" id="KW-0472">Membrane</keyword>
<feature type="transmembrane region" description="Helical" evidence="6">
    <location>
        <begin position="100"/>
        <end position="120"/>
    </location>
</feature>
<name>A0ABR7MSU5_9FIRM</name>
<evidence type="ECO:0000256" key="1">
    <source>
        <dbReference type="ARBA" id="ARBA00004651"/>
    </source>
</evidence>
<keyword evidence="8" id="KW-1185">Reference proteome</keyword>
<feature type="transmembrane region" description="Helical" evidence="6">
    <location>
        <begin position="76"/>
        <end position="94"/>
    </location>
</feature>
<evidence type="ECO:0000256" key="2">
    <source>
        <dbReference type="ARBA" id="ARBA00022475"/>
    </source>
</evidence>
<dbReference type="Pfam" id="PF03899">
    <property type="entry name" value="ATP-synt_I"/>
    <property type="match status" value="1"/>
</dbReference>
<organism evidence="7 8">
    <name type="scientific">Jutongia hominis</name>
    <dbReference type="NCBI Taxonomy" id="2763664"/>
    <lineage>
        <taxon>Bacteria</taxon>
        <taxon>Bacillati</taxon>
        <taxon>Bacillota</taxon>
        <taxon>Clostridia</taxon>
        <taxon>Lachnospirales</taxon>
        <taxon>Lachnospiraceae</taxon>
        <taxon>Jutongia</taxon>
    </lineage>
</organism>
<reference evidence="7 8" key="1">
    <citation type="submission" date="2020-08" db="EMBL/GenBank/DDBJ databases">
        <title>Genome public.</title>
        <authorList>
            <person name="Liu C."/>
            <person name="Sun Q."/>
        </authorList>
    </citation>
    <scope>NUCLEOTIDE SEQUENCE [LARGE SCALE GENOMIC DNA]</scope>
    <source>
        <strain evidence="7 8">BX3</strain>
    </source>
</reference>
<sequence>MKQARQLCKEMIIGLILWLIPVLLILTIIAPNHLAMAAGVLTGGAVASGLLWHMYRHLDIALDMDAKHAQSHTQFAAFKRMFFVGVIMAAALVLPQYVHPIGVVFGIMGLKITALMYPKLHPVIQKYRKKRL</sequence>
<comment type="caution">
    <text evidence="7">The sequence shown here is derived from an EMBL/GenBank/DDBJ whole genome shotgun (WGS) entry which is preliminary data.</text>
</comment>
<evidence type="ECO:0000256" key="6">
    <source>
        <dbReference type="SAM" id="Phobius"/>
    </source>
</evidence>
<keyword evidence="4 6" id="KW-1133">Transmembrane helix</keyword>